<name>A0A162RE62_9CLOT</name>
<evidence type="ECO:0000313" key="1">
    <source>
        <dbReference type="EMBL" id="KZL89770.1"/>
    </source>
</evidence>
<evidence type="ECO:0000313" key="2">
    <source>
        <dbReference type="Proteomes" id="UP000076603"/>
    </source>
</evidence>
<comment type="caution">
    <text evidence="1">The sequence shown here is derived from an EMBL/GenBank/DDBJ whole genome shotgun (WGS) entry which is preliminary data.</text>
</comment>
<gene>
    <name evidence="1" type="ORF">CLMAG_47680</name>
</gene>
<proteinExistence type="predicted"/>
<dbReference type="EMBL" id="LWAE01000007">
    <property type="protein sequence ID" value="KZL89770.1"/>
    <property type="molecule type" value="Genomic_DNA"/>
</dbReference>
<organism evidence="1 2">
    <name type="scientific">Clostridium magnum DSM 2767</name>
    <dbReference type="NCBI Taxonomy" id="1121326"/>
    <lineage>
        <taxon>Bacteria</taxon>
        <taxon>Bacillati</taxon>
        <taxon>Bacillota</taxon>
        <taxon>Clostridia</taxon>
        <taxon>Eubacteriales</taxon>
        <taxon>Clostridiaceae</taxon>
        <taxon>Clostridium</taxon>
    </lineage>
</organism>
<dbReference type="STRING" id="1121326.CLMAG_47680"/>
<evidence type="ECO:0008006" key="3">
    <source>
        <dbReference type="Google" id="ProtNLM"/>
    </source>
</evidence>
<dbReference type="PATRIC" id="fig|1121326.3.peg.4835"/>
<sequence length="111" mass="12813">MKKFFIILLSVILVGGLIKYTYITNKSKNMDYAVKRYFTTGIFNNYKMYNIETINLSFSNGSIAVVKVEGIEKKLPNKKVSYNAFLEKNSAGTWKVKKVYTDQTSPKNQYQ</sequence>
<dbReference type="AlphaFoldDB" id="A0A162RE62"/>
<dbReference type="RefSeq" id="WP_066627998.1">
    <property type="nucleotide sequence ID" value="NZ_FQXL01000006.1"/>
</dbReference>
<accession>A0A162RE62</accession>
<reference evidence="1 2" key="1">
    <citation type="submission" date="2016-04" db="EMBL/GenBank/DDBJ databases">
        <title>Genome sequence of Clostridium magnum DSM 2767.</title>
        <authorList>
            <person name="Poehlein A."/>
            <person name="Uhlig R."/>
            <person name="Fischer R."/>
            <person name="Bahl H."/>
            <person name="Daniel R."/>
        </authorList>
    </citation>
    <scope>NUCLEOTIDE SEQUENCE [LARGE SCALE GENOMIC DNA]</scope>
    <source>
        <strain evidence="1 2">DSM 2767</strain>
    </source>
</reference>
<keyword evidence="2" id="KW-1185">Reference proteome</keyword>
<protein>
    <recommendedName>
        <fullName evidence="3">DUF4878 domain-containing protein</fullName>
    </recommendedName>
</protein>
<dbReference type="Proteomes" id="UP000076603">
    <property type="component" value="Unassembled WGS sequence"/>
</dbReference>
<dbReference type="OrthoDB" id="1932269at2"/>